<dbReference type="Pfam" id="PF00132">
    <property type="entry name" value="Hexapep"/>
    <property type="match status" value="1"/>
</dbReference>
<dbReference type="CDD" id="cd04645">
    <property type="entry name" value="LbH_gamma_CA_like"/>
    <property type="match status" value="1"/>
</dbReference>
<dbReference type="Gene3D" id="2.160.10.10">
    <property type="entry name" value="Hexapeptide repeat proteins"/>
    <property type="match status" value="1"/>
</dbReference>
<dbReference type="RefSeq" id="WP_112258396.1">
    <property type="nucleotide sequence ID" value="NZ_QMIG01000009.1"/>
</dbReference>
<dbReference type="InterPro" id="IPR011004">
    <property type="entry name" value="Trimer_LpxA-like_sf"/>
</dbReference>
<sequence>MGVIEIGGHRPRTGMATWIADTATLIGQVVLEDGTSIWYGAILRADGDTMIIGANSNVQDGCVLHTDPNRPLALGSGVSVGHRAVLHGCTVGDDVLIGMSATVMNGARIGAGSLVAAGAVVLEDTEIPERSLVAGVPGKVRRSLTDEEFASIQQNAEIYGTLARQYAREARPA</sequence>
<dbReference type="InterPro" id="IPR001451">
    <property type="entry name" value="Hexapep"/>
</dbReference>
<gene>
    <name evidence="1" type="ORF">DPM12_11130</name>
</gene>
<reference evidence="1 2" key="1">
    <citation type="submission" date="2018-06" db="EMBL/GenBank/DDBJ databases">
        <title>Phytoactinopolyspora halophila sp. nov., a novel halophilic actinomycete isolated from a saline soil in China.</title>
        <authorList>
            <person name="Tang S.-K."/>
        </authorList>
    </citation>
    <scope>NUCLEOTIDE SEQUENCE [LARGE SCALE GENOMIC DNA]</scope>
    <source>
        <strain evidence="1 2">YIM 96934</strain>
    </source>
</reference>
<dbReference type="PANTHER" id="PTHR13061">
    <property type="entry name" value="DYNACTIN SUBUNIT P25"/>
    <property type="match status" value="1"/>
</dbReference>
<dbReference type="Proteomes" id="UP000250462">
    <property type="component" value="Unassembled WGS sequence"/>
</dbReference>
<protein>
    <submittedName>
        <fullName evidence="1">Gamma carbonic anhydrase family protein</fullName>
    </submittedName>
</protein>
<dbReference type="SUPFAM" id="SSF51161">
    <property type="entry name" value="Trimeric LpxA-like enzymes"/>
    <property type="match status" value="1"/>
</dbReference>
<evidence type="ECO:0000313" key="1">
    <source>
        <dbReference type="EMBL" id="RAW14202.1"/>
    </source>
</evidence>
<dbReference type="InterPro" id="IPR050484">
    <property type="entry name" value="Transf_Hexapept/Carb_Anhydrase"/>
</dbReference>
<comment type="caution">
    <text evidence="1">The sequence shown here is derived from an EMBL/GenBank/DDBJ whole genome shotgun (WGS) entry which is preliminary data.</text>
</comment>
<evidence type="ECO:0000313" key="2">
    <source>
        <dbReference type="Proteomes" id="UP000250462"/>
    </source>
</evidence>
<keyword evidence="2" id="KW-1185">Reference proteome</keyword>
<organism evidence="1 2">
    <name type="scientific">Phytoactinopolyspora halophila</name>
    <dbReference type="NCBI Taxonomy" id="1981511"/>
    <lineage>
        <taxon>Bacteria</taxon>
        <taxon>Bacillati</taxon>
        <taxon>Actinomycetota</taxon>
        <taxon>Actinomycetes</taxon>
        <taxon>Jiangellales</taxon>
        <taxon>Jiangellaceae</taxon>
        <taxon>Phytoactinopolyspora</taxon>
    </lineage>
</organism>
<proteinExistence type="predicted"/>
<accession>A0A329QS44</accession>
<dbReference type="InterPro" id="IPR047324">
    <property type="entry name" value="LbH_gamma_CA-like"/>
</dbReference>
<name>A0A329QS44_9ACTN</name>
<dbReference type="PANTHER" id="PTHR13061:SF29">
    <property type="entry name" value="GAMMA CARBONIC ANHYDRASE-LIKE 1, MITOCHONDRIAL-RELATED"/>
    <property type="match status" value="1"/>
</dbReference>
<dbReference type="AlphaFoldDB" id="A0A329QS44"/>
<dbReference type="OrthoDB" id="9803036at2"/>
<dbReference type="EMBL" id="QMIG01000009">
    <property type="protein sequence ID" value="RAW14202.1"/>
    <property type="molecule type" value="Genomic_DNA"/>
</dbReference>